<accession>A0A183JPN3</accession>
<organism evidence="3">
    <name type="scientific">Schistosoma curassoni</name>
    <dbReference type="NCBI Taxonomy" id="6186"/>
    <lineage>
        <taxon>Eukaryota</taxon>
        <taxon>Metazoa</taxon>
        <taxon>Spiralia</taxon>
        <taxon>Lophotrochozoa</taxon>
        <taxon>Platyhelminthes</taxon>
        <taxon>Trematoda</taxon>
        <taxon>Digenea</taxon>
        <taxon>Strigeidida</taxon>
        <taxon>Schistosomatoidea</taxon>
        <taxon>Schistosomatidae</taxon>
        <taxon>Schistosoma</taxon>
    </lineage>
</organism>
<dbReference type="STRING" id="6186.A0A183JPN3"/>
<dbReference type="AlphaFoldDB" id="A0A183JPN3"/>
<name>A0A183JPN3_9TREM</name>
<dbReference type="Proteomes" id="UP000279833">
    <property type="component" value="Unassembled WGS sequence"/>
</dbReference>
<dbReference type="WBParaSite" id="SCUD_0000467001-mRNA-1">
    <property type="protein sequence ID" value="SCUD_0000467001-mRNA-1"/>
    <property type="gene ID" value="SCUD_0000467001"/>
</dbReference>
<proteinExistence type="predicted"/>
<evidence type="ECO:0000313" key="3">
    <source>
        <dbReference type="WBParaSite" id="SCUD_0000467001-mRNA-1"/>
    </source>
</evidence>
<evidence type="ECO:0000313" key="2">
    <source>
        <dbReference type="Proteomes" id="UP000279833"/>
    </source>
</evidence>
<dbReference type="EMBL" id="UZAK01006471">
    <property type="protein sequence ID" value="VDO90309.1"/>
    <property type="molecule type" value="Genomic_DNA"/>
</dbReference>
<gene>
    <name evidence="1" type="ORF">SCUD_LOCUS4669</name>
</gene>
<protein>
    <submittedName>
        <fullName evidence="3">EF-hand domain-containing protein</fullName>
    </submittedName>
</protein>
<reference evidence="3" key="1">
    <citation type="submission" date="2016-06" db="UniProtKB">
        <authorList>
            <consortium name="WormBaseParasite"/>
        </authorList>
    </citation>
    <scope>IDENTIFICATION</scope>
</reference>
<evidence type="ECO:0000313" key="1">
    <source>
        <dbReference type="EMBL" id="VDO90309.1"/>
    </source>
</evidence>
<keyword evidence="2" id="KW-1185">Reference proteome</keyword>
<reference evidence="1 2" key="2">
    <citation type="submission" date="2018-11" db="EMBL/GenBank/DDBJ databases">
        <authorList>
            <consortium name="Pathogen Informatics"/>
        </authorList>
    </citation>
    <scope>NUCLEOTIDE SEQUENCE [LARGE SCALE GENOMIC DNA]</scope>
    <source>
        <strain evidence="1">Dakar</strain>
        <strain evidence="2">Dakar, Senegal</strain>
    </source>
</reference>
<sequence length="47" mass="5644">MKKHQLLNKIFHTLDQECSGMLNLKKIEYFILNYEDGFYKAHLKQGN</sequence>